<dbReference type="Gene3D" id="3.30.70.330">
    <property type="match status" value="2"/>
</dbReference>
<reference evidence="4 5" key="1">
    <citation type="submission" date="2020-08" db="EMBL/GenBank/DDBJ databases">
        <title>Plant Genome Project.</title>
        <authorList>
            <person name="Zhang R.-G."/>
        </authorList>
    </citation>
    <scope>NUCLEOTIDE SEQUENCE [LARGE SCALE GENOMIC DNA]</scope>
    <source>
        <tissue evidence="4">Rhizome</tissue>
    </source>
</reference>
<dbReference type="PANTHER" id="PTHR32343:SF22">
    <property type="entry name" value="LD29830P"/>
    <property type="match status" value="1"/>
</dbReference>
<dbReference type="AlphaFoldDB" id="A0A8J5FYK9"/>
<keyword evidence="1" id="KW-0694">RNA-binding</keyword>
<dbReference type="EMBL" id="JACMSC010000012">
    <property type="protein sequence ID" value="KAG6497280.1"/>
    <property type="molecule type" value="Genomic_DNA"/>
</dbReference>
<feature type="compositionally biased region" description="Low complexity" evidence="2">
    <location>
        <begin position="86"/>
        <end position="103"/>
    </location>
</feature>
<evidence type="ECO:0000313" key="5">
    <source>
        <dbReference type="Proteomes" id="UP000734854"/>
    </source>
</evidence>
<protein>
    <recommendedName>
        <fullName evidence="3">RRM domain-containing protein</fullName>
    </recommendedName>
</protein>
<organism evidence="4 5">
    <name type="scientific">Zingiber officinale</name>
    <name type="common">Ginger</name>
    <name type="synonym">Amomum zingiber</name>
    <dbReference type="NCBI Taxonomy" id="94328"/>
    <lineage>
        <taxon>Eukaryota</taxon>
        <taxon>Viridiplantae</taxon>
        <taxon>Streptophyta</taxon>
        <taxon>Embryophyta</taxon>
        <taxon>Tracheophyta</taxon>
        <taxon>Spermatophyta</taxon>
        <taxon>Magnoliopsida</taxon>
        <taxon>Liliopsida</taxon>
        <taxon>Zingiberales</taxon>
        <taxon>Zingiberaceae</taxon>
        <taxon>Zingiber</taxon>
    </lineage>
</organism>
<proteinExistence type="predicted"/>
<dbReference type="SMART" id="SM00360">
    <property type="entry name" value="RRM"/>
    <property type="match status" value="2"/>
</dbReference>
<dbReference type="PANTHER" id="PTHR32343">
    <property type="entry name" value="SERINE/ARGININE-RICH SPLICING FACTOR"/>
    <property type="match status" value="1"/>
</dbReference>
<keyword evidence="5" id="KW-1185">Reference proteome</keyword>
<dbReference type="GO" id="GO:0003723">
    <property type="term" value="F:RNA binding"/>
    <property type="evidence" value="ECO:0007669"/>
    <property type="project" value="UniProtKB-UniRule"/>
</dbReference>
<comment type="caution">
    <text evidence="4">The sequence shown here is derived from an EMBL/GenBank/DDBJ whole genome shotgun (WGS) entry which is preliminary data.</text>
</comment>
<dbReference type="Pfam" id="PF00076">
    <property type="entry name" value="RRM_1"/>
    <property type="match status" value="1"/>
</dbReference>
<dbReference type="InterPro" id="IPR012677">
    <property type="entry name" value="Nucleotide-bd_a/b_plait_sf"/>
</dbReference>
<evidence type="ECO:0000256" key="1">
    <source>
        <dbReference type="PROSITE-ProRule" id="PRU00176"/>
    </source>
</evidence>
<sequence>MAAVAEQAIGSSDQFIRRETEAPAEYEREARTELVHLLSKLNPAAEEFFPSNYTACGGQNPEGRLSADAPVFVAASGFNGDGPTSNGGSSRDSSSDCSSNNQPNRRRRNNYDEGRMKMNNRARRAAREDSINRTVYVSDIDHQVTEQKLAEIFSIYGQTSEAKWMVLPPLSLTIIRLMYFQVVDCRICGDPHSLLHFAFIEFSDEYGARAALSLGGPLLGYCPMKVLPSKTAIIPVNPKFLPKSEGEKEMVIRTVYCTNIDKKITQTDVKAFFEQHCGEVSRLRLLGDNIHSTRIAFVEFAQLYNKISYRRKCNASFEPEWHGSRNFAYQGESFKDTSEAAHSTIFLKLS</sequence>
<feature type="domain" description="RRM" evidence="3">
    <location>
        <begin position="133"/>
        <end position="231"/>
    </location>
</feature>
<dbReference type="SUPFAM" id="SSF54928">
    <property type="entry name" value="RNA-binding domain, RBD"/>
    <property type="match status" value="2"/>
</dbReference>
<evidence type="ECO:0000313" key="4">
    <source>
        <dbReference type="EMBL" id="KAG6497280.1"/>
    </source>
</evidence>
<gene>
    <name evidence="4" type="ORF">ZIOFF_045178</name>
</gene>
<dbReference type="InterPro" id="IPR035979">
    <property type="entry name" value="RBD_domain_sf"/>
</dbReference>
<evidence type="ECO:0000259" key="3">
    <source>
        <dbReference type="PROSITE" id="PS50102"/>
    </source>
</evidence>
<name>A0A8J5FYK9_ZINOF</name>
<feature type="domain" description="RRM" evidence="3">
    <location>
        <begin position="253"/>
        <end position="300"/>
    </location>
</feature>
<dbReference type="Proteomes" id="UP000734854">
    <property type="component" value="Unassembled WGS sequence"/>
</dbReference>
<evidence type="ECO:0000256" key="2">
    <source>
        <dbReference type="SAM" id="MobiDB-lite"/>
    </source>
</evidence>
<dbReference type="InterPro" id="IPR000504">
    <property type="entry name" value="RRM_dom"/>
</dbReference>
<feature type="region of interest" description="Disordered" evidence="2">
    <location>
        <begin position="76"/>
        <end position="124"/>
    </location>
</feature>
<accession>A0A8J5FYK9</accession>
<dbReference type="PROSITE" id="PS50102">
    <property type="entry name" value="RRM"/>
    <property type="match status" value="2"/>
</dbReference>